<comment type="caution">
    <text evidence="1">The sequence shown here is derived from an EMBL/GenBank/DDBJ whole genome shotgun (WGS) entry which is preliminary data.</text>
</comment>
<dbReference type="Proteomes" id="UP000722459">
    <property type="component" value="Unassembled WGS sequence"/>
</dbReference>
<sequence length="66" mass="7581">MPIKKSIGVWNKGRRGSGFGQRQVFSEDYAHACSLYGKTFINAHIEAKREGRTKTTLRELIKQKQK</sequence>
<gene>
    <name evidence="1" type="ORF">HON47_01655</name>
</gene>
<organism evidence="1 2">
    <name type="scientific">Candidatus Iainarchaeum sp</name>
    <dbReference type="NCBI Taxonomy" id="3101447"/>
    <lineage>
        <taxon>Archaea</taxon>
        <taxon>Candidatus Iainarchaeota</taxon>
        <taxon>Candidatus Iainarchaeia</taxon>
        <taxon>Candidatus Iainarchaeales</taxon>
        <taxon>Candidatus Iainarchaeaceae</taxon>
        <taxon>Candidatus Iainarchaeum</taxon>
    </lineage>
</organism>
<evidence type="ECO:0000313" key="1">
    <source>
        <dbReference type="EMBL" id="MBT4870258.1"/>
    </source>
</evidence>
<dbReference type="AlphaFoldDB" id="A0A8T5GET3"/>
<dbReference type="EMBL" id="JABJNZ010000023">
    <property type="protein sequence ID" value="MBT4870258.1"/>
    <property type="molecule type" value="Genomic_DNA"/>
</dbReference>
<accession>A0A8T5GET3</accession>
<protein>
    <submittedName>
        <fullName evidence="1">Uncharacterized protein</fullName>
    </submittedName>
</protein>
<proteinExistence type="predicted"/>
<reference evidence="1" key="1">
    <citation type="journal article" date="2021" name="ISME J.">
        <title>Mercury methylation by metabolically versatile and cosmopolitan marine bacteria.</title>
        <authorList>
            <person name="Lin H."/>
            <person name="Ascher D.B."/>
            <person name="Myung Y."/>
            <person name="Lamborg C.H."/>
            <person name="Hallam S.J."/>
            <person name="Gionfriddo C.M."/>
            <person name="Holt K.E."/>
            <person name="Moreau J.W."/>
        </authorList>
    </citation>
    <scope>NUCLEOTIDE SEQUENCE</scope>
    <source>
        <strain evidence="1">SI075_bin30</strain>
    </source>
</reference>
<name>A0A8T5GET3_9ARCH</name>
<evidence type="ECO:0000313" key="2">
    <source>
        <dbReference type="Proteomes" id="UP000722459"/>
    </source>
</evidence>